<name>A0A9W9N8B9_9EURO</name>
<reference evidence="1" key="2">
    <citation type="journal article" date="2023" name="IMA Fungus">
        <title>Comparative genomic study of the Penicillium genus elucidates a diverse pangenome and 15 lateral gene transfer events.</title>
        <authorList>
            <person name="Petersen C."/>
            <person name="Sorensen T."/>
            <person name="Nielsen M.R."/>
            <person name="Sondergaard T.E."/>
            <person name="Sorensen J.L."/>
            <person name="Fitzpatrick D.A."/>
            <person name="Frisvad J.C."/>
            <person name="Nielsen K.L."/>
        </authorList>
    </citation>
    <scope>NUCLEOTIDE SEQUENCE</scope>
    <source>
        <strain evidence="1">IBT 19713</strain>
    </source>
</reference>
<organism evidence="1 2">
    <name type="scientific">Penicillium chermesinum</name>
    <dbReference type="NCBI Taxonomy" id="63820"/>
    <lineage>
        <taxon>Eukaryota</taxon>
        <taxon>Fungi</taxon>
        <taxon>Dikarya</taxon>
        <taxon>Ascomycota</taxon>
        <taxon>Pezizomycotina</taxon>
        <taxon>Eurotiomycetes</taxon>
        <taxon>Eurotiomycetidae</taxon>
        <taxon>Eurotiales</taxon>
        <taxon>Aspergillaceae</taxon>
        <taxon>Penicillium</taxon>
    </lineage>
</organism>
<dbReference type="AlphaFoldDB" id="A0A9W9N8B9"/>
<evidence type="ECO:0000313" key="2">
    <source>
        <dbReference type="Proteomes" id="UP001150941"/>
    </source>
</evidence>
<comment type="caution">
    <text evidence="1">The sequence shown here is derived from an EMBL/GenBank/DDBJ whole genome shotgun (WGS) entry which is preliminary data.</text>
</comment>
<keyword evidence="2" id="KW-1185">Reference proteome</keyword>
<gene>
    <name evidence="1" type="ORF">N7468_010807</name>
</gene>
<accession>A0A9W9N8B9</accession>
<evidence type="ECO:0000313" key="1">
    <source>
        <dbReference type="EMBL" id="KAJ5215128.1"/>
    </source>
</evidence>
<dbReference type="Proteomes" id="UP001150941">
    <property type="component" value="Unassembled WGS sequence"/>
</dbReference>
<proteinExistence type="predicted"/>
<reference evidence="1" key="1">
    <citation type="submission" date="2022-11" db="EMBL/GenBank/DDBJ databases">
        <authorList>
            <person name="Petersen C."/>
        </authorList>
    </citation>
    <scope>NUCLEOTIDE SEQUENCE</scope>
    <source>
        <strain evidence="1">IBT 19713</strain>
    </source>
</reference>
<protein>
    <submittedName>
        <fullName evidence="1">Uncharacterized protein</fullName>
    </submittedName>
</protein>
<dbReference type="OrthoDB" id="76567at2759"/>
<dbReference type="EMBL" id="JAPQKS010000009">
    <property type="protein sequence ID" value="KAJ5215128.1"/>
    <property type="molecule type" value="Genomic_DNA"/>
</dbReference>
<dbReference type="GeneID" id="83207406"/>
<sequence length="108" mass="12335">MACPSHELAITSFHDLIVLELHAMNVYDDMNTLDYLTPTGTCPPYGIYIRSSSLSAHRTAFLKLSRTRNRTSVTGNLTRMAQGRLSHNWIYLFDKSVSRPPHQPLETW</sequence>
<dbReference type="RefSeq" id="XP_058325625.1">
    <property type="nucleotide sequence ID" value="XM_058480102.1"/>
</dbReference>